<evidence type="ECO:0000313" key="2">
    <source>
        <dbReference type="Proteomes" id="UP001497535"/>
    </source>
</evidence>
<name>A0ACB0ZWG5_MELEN</name>
<proteinExistence type="predicted"/>
<organism evidence="1 2">
    <name type="scientific">Meloidogyne enterolobii</name>
    <name type="common">Root-knot nematode worm</name>
    <name type="synonym">Meloidogyne mayaguensis</name>
    <dbReference type="NCBI Taxonomy" id="390850"/>
    <lineage>
        <taxon>Eukaryota</taxon>
        <taxon>Metazoa</taxon>
        <taxon>Ecdysozoa</taxon>
        <taxon>Nematoda</taxon>
        <taxon>Chromadorea</taxon>
        <taxon>Rhabditida</taxon>
        <taxon>Tylenchina</taxon>
        <taxon>Tylenchomorpha</taxon>
        <taxon>Tylenchoidea</taxon>
        <taxon>Meloidogynidae</taxon>
        <taxon>Meloidogyninae</taxon>
        <taxon>Meloidogyne</taxon>
    </lineage>
</organism>
<protein>
    <submittedName>
        <fullName evidence="1">Uncharacterized protein</fullName>
    </submittedName>
</protein>
<reference evidence="1" key="1">
    <citation type="submission" date="2023-11" db="EMBL/GenBank/DDBJ databases">
        <authorList>
            <person name="Poullet M."/>
        </authorList>
    </citation>
    <scope>NUCLEOTIDE SEQUENCE</scope>
    <source>
        <strain evidence="1">E1834</strain>
    </source>
</reference>
<evidence type="ECO:0000313" key="1">
    <source>
        <dbReference type="EMBL" id="CAK5082591.1"/>
    </source>
</evidence>
<keyword evidence="2" id="KW-1185">Reference proteome</keyword>
<dbReference type="Proteomes" id="UP001497535">
    <property type="component" value="Unassembled WGS sequence"/>
</dbReference>
<dbReference type="EMBL" id="CAVMJV010000047">
    <property type="protein sequence ID" value="CAK5082591.1"/>
    <property type="molecule type" value="Genomic_DNA"/>
</dbReference>
<gene>
    <name evidence="1" type="ORF">MENTE1834_LOCUS29882</name>
</gene>
<sequence>MASEGTSTNPDNLQKNYVEEKEKTANLKRKNILLENDLKKIRKTADSGQQNNEIEEIKRKYQQLIEESNKKDEKILSLEQQKAKKKNKRGKKKFKPGRLQREMIKKEKAAATTTSADASLDEVKQSFVEKASDSSDDSGDEFVQSSSNMTKAVDNNLNYVKFIQIKNEWKKEDVNTSCVDLDFTLGNGYGNVIGRENIKYTNSLDWKNGYDKFVNASAKNLFKKLQNSFYSLYYFEVKCIFEKEENFMGIDLRNLNTRQNILFIASVGTINESEKNEEFELENNSYNNNDVFGCGLVYPPINKLNEEFPYIFYTQNGKQIGKGILLKNNSDLYEPSVSLKCCSIKANFGNNLETKPFKYDILKHDVLKEFY</sequence>
<accession>A0ACB0ZWG5</accession>
<comment type="caution">
    <text evidence="1">The sequence shown here is derived from an EMBL/GenBank/DDBJ whole genome shotgun (WGS) entry which is preliminary data.</text>
</comment>